<accession>A0A2I1I6E5</accession>
<name>A0A2I1I6E5_9ACTO</name>
<dbReference type="InterPro" id="IPR035895">
    <property type="entry name" value="HPr-like_sf"/>
</dbReference>
<evidence type="ECO:0000256" key="6">
    <source>
        <dbReference type="ARBA" id="ARBA00022679"/>
    </source>
</evidence>
<reference evidence="10 11" key="1">
    <citation type="submission" date="2017-12" db="EMBL/GenBank/DDBJ databases">
        <title>Phylogenetic diversity of female urinary microbiome.</title>
        <authorList>
            <person name="Thomas-White K."/>
            <person name="Wolfe A.J."/>
        </authorList>
    </citation>
    <scope>NUCLEOTIDE SEQUENCE [LARGE SCALE GENOMIC DNA]</scope>
    <source>
        <strain evidence="10 11">UMB0250</strain>
    </source>
</reference>
<dbReference type="GO" id="GO:0047324">
    <property type="term" value="F:phosphoenolpyruvate-glycerone phosphotransferase activity"/>
    <property type="evidence" value="ECO:0007669"/>
    <property type="project" value="UniProtKB-EC"/>
</dbReference>
<dbReference type="Gene3D" id="3.30.1340.10">
    <property type="entry name" value="HPr-like"/>
    <property type="match status" value="1"/>
</dbReference>
<dbReference type="Gene3D" id="3.40.50.510">
    <property type="entry name" value="Phosphotransferase system, mannose-type IIA component"/>
    <property type="match status" value="1"/>
</dbReference>
<dbReference type="NCBIfam" id="TIGR02364">
    <property type="entry name" value="dha_pts"/>
    <property type="match status" value="1"/>
</dbReference>
<dbReference type="InterPro" id="IPR039643">
    <property type="entry name" value="DhaM"/>
</dbReference>
<evidence type="ECO:0000256" key="5">
    <source>
        <dbReference type="ARBA" id="ARBA00020422"/>
    </source>
</evidence>
<dbReference type="InterPro" id="IPR004701">
    <property type="entry name" value="PTS_EIIA_man-typ"/>
</dbReference>
<comment type="function">
    <text evidence="2">Component of the dihydroxyacetone kinase complex, which is responsible for the phosphoenolpyruvate (PEP)-dependent phosphorylation of dihydroxyacetone. DhaM serves as the phosphoryl donor. Is phosphorylated by phosphoenolpyruvate in an EI- and HPr-dependent reaction, and a phosphorelay system on histidine residues finally leads to phosphoryl transfer to DhaL and dihydroxyacetone.</text>
</comment>
<comment type="subunit">
    <text evidence="7">Homodimer. The dihydroxyacetone kinase complex is composed of a homodimer of DhaM, a homodimer of DhaK and the subunit DhaL.</text>
</comment>
<dbReference type="GO" id="GO:0009401">
    <property type="term" value="P:phosphoenolpyruvate-dependent sugar phosphotransferase system"/>
    <property type="evidence" value="ECO:0007669"/>
    <property type="project" value="InterPro"/>
</dbReference>
<dbReference type="InterPro" id="IPR036662">
    <property type="entry name" value="PTS_EIIA_man-typ_sf"/>
</dbReference>
<sequence>MMARVAFVIASHSDLLARGVVELAQQMAPEVFFQAAGGTDEGGIGTSFDKIDAAVSACLDEVGDGDGAGVLILTDLGSATMTVESVLDFADDPDHLKFIEAPLVEGAVAAAVRAQLGDCLNDVADAARNAIGPMIELHSMQQDQQAPSAPTDGVTDTAVVADPVGLHARPAALLARLAATFDAEILVNGTDAASVLEIMALGVKQGETVELRATGPQAAESIVALKEMIENAS</sequence>
<dbReference type="PROSITE" id="PS51350">
    <property type="entry name" value="PTS_HPR_DOM"/>
    <property type="match status" value="1"/>
</dbReference>
<dbReference type="PROSITE" id="PS00369">
    <property type="entry name" value="PTS_HPR_HIS"/>
    <property type="match status" value="1"/>
</dbReference>
<dbReference type="GO" id="GO:0016020">
    <property type="term" value="C:membrane"/>
    <property type="evidence" value="ECO:0007669"/>
    <property type="project" value="InterPro"/>
</dbReference>
<dbReference type="PANTHER" id="PTHR38594">
    <property type="entry name" value="PEP-DEPENDENT DIHYDROXYACETONE KINASE, PHOSPHORYL DONOR SUBUNIT DHAM"/>
    <property type="match status" value="1"/>
</dbReference>
<feature type="domain" description="PTS EIIA type-4" evidence="8">
    <location>
        <begin position="4"/>
        <end position="131"/>
    </location>
</feature>
<dbReference type="EC" id="2.7.1.121" evidence="4"/>
<comment type="catalytic activity">
    <reaction evidence="1">
        <text>dihydroxyacetone + phosphoenolpyruvate = dihydroxyacetone phosphate + pyruvate</text>
        <dbReference type="Rhea" id="RHEA:18381"/>
        <dbReference type="ChEBI" id="CHEBI:15361"/>
        <dbReference type="ChEBI" id="CHEBI:16016"/>
        <dbReference type="ChEBI" id="CHEBI:57642"/>
        <dbReference type="ChEBI" id="CHEBI:58702"/>
        <dbReference type="EC" id="2.7.1.121"/>
    </reaction>
</comment>
<dbReference type="InterPro" id="IPR000032">
    <property type="entry name" value="HPr-like"/>
</dbReference>
<evidence type="ECO:0000256" key="2">
    <source>
        <dbReference type="ARBA" id="ARBA00002788"/>
    </source>
</evidence>
<dbReference type="PANTHER" id="PTHR38594:SF1">
    <property type="entry name" value="PEP-DEPENDENT DIHYDROXYACETONE KINASE, PHOSPHORYL DONOR SUBUNIT DHAM"/>
    <property type="match status" value="1"/>
</dbReference>
<evidence type="ECO:0000259" key="8">
    <source>
        <dbReference type="PROSITE" id="PS51096"/>
    </source>
</evidence>
<dbReference type="CDD" id="cd00367">
    <property type="entry name" value="PTS-HPr_like"/>
    <property type="match status" value="1"/>
</dbReference>
<protein>
    <recommendedName>
        <fullName evidence="5">Phosphocarrier protein HPr</fullName>
        <ecNumber evidence="4">2.7.1.121</ecNumber>
    </recommendedName>
</protein>
<dbReference type="SUPFAM" id="SSF55594">
    <property type="entry name" value="HPr-like"/>
    <property type="match status" value="1"/>
</dbReference>
<dbReference type="EMBL" id="PKKJ01000001">
    <property type="protein sequence ID" value="PKY66708.1"/>
    <property type="molecule type" value="Genomic_DNA"/>
</dbReference>
<dbReference type="PROSITE" id="PS51096">
    <property type="entry name" value="PTS_EIIA_TYPE_4"/>
    <property type="match status" value="1"/>
</dbReference>
<dbReference type="AlphaFoldDB" id="A0A2I1I6E5"/>
<dbReference type="InterPro" id="IPR012844">
    <property type="entry name" value="DhaM_N"/>
</dbReference>
<evidence type="ECO:0000256" key="4">
    <source>
        <dbReference type="ARBA" id="ARBA00012095"/>
    </source>
</evidence>
<feature type="domain" description="HPr" evidence="9">
    <location>
        <begin position="153"/>
        <end position="233"/>
    </location>
</feature>
<dbReference type="Pfam" id="PF03610">
    <property type="entry name" value="EIIA-man"/>
    <property type="match status" value="1"/>
</dbReference>
<dbReference type="InterPro" id="IPR001020">
    <property type="entry name" value="PTS_HPr_His_P_site"/>
</dbReference>
<dbReference type="Proteomes" id="UP000234545">
    <property type="component" value="Unassembled WGS sequence"/>
</dbReference>
<dbReference type="Pfam" id="PF00381">
    <property type="entry name" value="PTS-HPr"/>
    <property type="match status" value="1"/>
</dbReference>
<dbReference type="RefSeq" id="WP_101627234.1">
    <property type="nucleotide sequence ID" value="NZ_PKKJ01000001.1"/>
</dbReference>
<dbReference type="SUPFAM" id="SSF53062">
    <property type="entry name" value="PTS system fructose IIA component-like"/>
    <property type="match status" value="1"/>
</dbReference>
<evidence type="ECO:0000259" key="9">
    <source>
        <dbReference type="PROSITE" id="PS51350"/>
    </source>
</evidence>
<dbReference type="GO" id="GO:0019563">
    <property type="term" value="P:glycerol catabolic process"/>
    <property type="evidence" value="ECO:0007669"/>
    <property type="project" value="InterPro"/>
</dbReference>
<keyword evidence="10" id="KW-0418">Kinase</keyword>
<organism evidence="10 11">
    <name type="scientific">Schaalia turicensis</name>
    <dbReference type="NCBI Taxonomy" id="131111"/>
    <lineage>
        <taxon>Bacteria</taxon>
        <taxon>Bacillati</taxon>
        <taxon>Actinomycetota</taxon>
        <taxon>Actinomycetes</taxon>
        <taxon>Actinomycetales</taxon>
        <taxon>Actinomycetaceae</taxon>
        <taxon>Schaalia</taxon>
    </lineage>
</organism>
<evidence type="ECO:0000313" key="10">
    <source>
        <dbReference type="EMBL" id="PKY66708.1"/>
    </source>
</evidence>
<evidence type="ECO:0000313" key="11">
    <source>
        <dbReference type="Proteomes" id="UP000234545"/>
    </source>
</evidence>
<evidence type="ECO:0000256" key="7">
    <source>
        <dbReference type="ARBA" id="ARBA00046577"/>
    </source>
</evidence>
<dbReference type="PRINTS" id="PR00107">
    <property type="entry name" value="PHOSPHOCPHPR"/>
</dbReference>
<comment type="function">
    <text evidence="3">General (non sugar-specific) component of the phosphoenolpyruvate-dependent sugar phosphotransferase system (sugar PTS). This major carbohydrate active-transport system catalyzes the phosphorylation of incoming sugar substrates concomitantly with their translocation across the cell membrane. The phosphoryl group from phosphoenolpyruvate (PEP) is transferred to the phosphoryl carrier protein HPr by enzyme I. Phospho-HPr then transfers it to the PTS EIIA domain.</text>
</comment>
<evidence type="ECO:0000256" key="3">
    <source>
        <dbReference type="ARBA" id="ARBA00003681"/>
    </source>
</evidence>
<dbReference type="NCBIfam" id="TIGR01003">
    <property type="entry name" value="PTS_HPr_family"/>
    <property type="match status" value="1"/>
</dbReference>
<dbReference type="OrthoDB" id="350754at2"/>
<keyword evidence="6" id="KW-0808">Transferase</keyword>
<comment type="caution">
    <text evidence="10">The sequence shown here is derived from an EMBL/GenBank/DDBJ whole genome shotgun (WGS) entry which is preliminary data.</text>
</comment>
<evidence type="ECO:0000256" key="1">
    <source>
        <dbReference type="ARBA" id="ARBA00001113"/>
    </source>
</evidence>
<proteinExistence type="predicted"/>
<gene>
    <name evidence="10" type="ORF">CYJ25_00170</name>
</gene>